<organism evidence="3 4">
    <name type="scientific">Pontibacter saemangeumensis</name>
    <dbReference type="NCBI Taxonomy" id="1084525"/>
    <lineage>
        <taxon>Bacteria</taxon>
        <taxon>Pseudomonadati</taxon>
        <taxon>Bacteroidota</taxon>
        <taxon>Cytophagia</taxon>
        <taxon>Cytophagales</taxon>
        <taxon>Hymenobacteraceae</taxon>
        <taxon>Pontibacter</taxon>
    </lineage>
</organism>
<comment type="caution">
    <text evidence="3">The sequence shown here is derived from an EMBL/GenBank/DDBJ whole genome shotgun (WGS) entry which is preliminary data.</text>
</comment>
<keyword evidence="2" id="KW-0812">Transmembrane</keyword>
<accession>A0ABP8LDM7</accession>
<evidence type="ECO:0000256" key="1">
    <source>
        <dbReference type="SAM" id="MobiDB-lite"/>
    </source>
</evidence>
<dbReference type="Proteomes" id="UP001500552">
    <property type="component" value="Unassembled WGS sequence"/>
</dbReference>
<evidence type="ECO:0008006" key="5">
    <source>
        <dbReference type="Google" id="ProtNLM"/>
    </source>
</evidence>
<sequence length="304" mass="32386">MKEEKTMRPEDVDKIFKERLGNTSPTPPTDLWNRLQERMQAETAPQEEETRVIPLLARAETRTTTWLYSSIAAAVSLVLSVGVVFYNIQTGTPEVNEVLADKSKTLELHEKPVITAEAPEMTADAGATTEKAPKENNLIPQATDAAPAASNITEADAKPNAVAKATPKVAHLKPAKAIAANKPKATVQPAVAYKASERAEEPAVAAPQPAVQPASLARAAANLNAEPVEIIIKRSAASPPAMASAEEASKGLDKKAKLAKNIFKQVRNLASGENVELSEVGINADKVALSTHIGKQKFSKVINL</sequence>
<gene>
    <name evidence="3" type="ORF">GCM10023188_10360</name>
</gene>
<feature type="compositionally biased region" description="Basic and acidic residues" evidence="1">
    <location>
        <begin position="1"/>
        <end position="20"/>
    </location>
</feature>
<name>A0ABP8LDM7_9BACT</name>
<reference evidence="4" key="1">
    <citation type="journal article" date="2019" name="Int. J. Syst. Evol. Microbiol.">
        <title>The Global Catalogue of Microorganisms (GCM) 10K type strain sequencing project: providing services to taxonomists for standard genome sequencing and annotation.</title>
        <authorList>
            <consortium name="The Broad Institute Genomics Platform"/>
            <consortium name="The Broad Institute Genome Sequencing Center for Infectious Disease"/>
            <person name="Wu L."/>
            <person name="Ma J."/>
        </authorList>
    </citation>
    <scope>NUCLEOTIDE SEQUENCE [LARGE SCALE GENOMIC DNA]</scope>
    <source>
        <strain evidence="4">JCM 17926</strain>
    </source>
</reference>
<dbReference type="EMBL" id="BAABHC010000004">
    <property type="protein sequence ID" value="GAA4427381.1"/>
    <property type="molecule type" value="Genomic_DNA"/>
</dbReference>
<evidence type="ECO:0000313" key="4">
    <source>
        <dbReference type="Proteomes" id="UP001500552"/>
    </source>
</evidence>
<keyword evidence="2" id="KW-0472">Membrane</keyword>
<feature type="transmembrane region" description="Helical" evidence="2">
    <location>
        <begin position="66"/>
        <end position="86"/>
    </location>
</feature>
<keyword evidence="2" id="KW-1133">Transmembrane helix</keyword>
<evidence type="ECO:0000256" key="2">
    <source>
        <dbReference type="SAM" id="Phobius"/>
    </source>
</evidence>
<proteinExistence type="predicted"/>
<feature type="region of interest" description="Disordered" evidence="1">
    <location>
        <begin position="1"/>
        <end position="31"/>
    </location>
</feature>
<protein>
    <recommendedName>
        <fullName evidence="5">Meckel syndrome type 1 protein</fullName>
    </recommendedName>
</protein>
<keyword evidence="4" id="KW-1185">Reference proteome</keyword>
<evidence type="ECO:0000313" key="3">
    <source>
        <dbReference type="EMBL" id="GAA4427381.1"/>
    </source>
</evidence>